<dbReference type="SMART" id="SM00715">
    <property type="entry name" value="LA"/>
    <property type="match status" value="1"/>
</dbReference>
<evidence type="ECO:0000313" key="6">
    <source>
        <dbReference type="Proteomes" id="UP001148614"/>
    </source>
</evidence>
<organism evidence="5 6">
    <name type="scientific">Xylaria arbuscula</name>
    <dbReference type="NCBI Taxonomy" id="114810"/>
    <lineage>
        <taxon>Eukaryota</taxon>
        <taxon>Fungi</taxon>
        <taxon>Dikarya</taxon>
        <taxon>Ascomycota</taxon>
        <taxon>Pezizomycotina</taxon>
        <taxon>Sordariomycetes</taxon>
        <taxon>Xylariomycetidae</taxon>
        <taxon>Xylariales</taxon>
        <taxon>Xylariaceae</taxon>
        <taxon>Xylaria</taxon>
    </lineage>
</organism>
<comment type="caution">
    <text evidence="5">The sequence shown here is derived from an EMBL/GenBank/DDBJ whole genome shotgun (WGS) entry which is preliminary data.</text>
</comment>
<feature type="region of interest" description="Disordered" evidence="3">
    <location>
        <begin position="1"/>
        <end position="164"/>
    </location>
</feature>
<dbReference type="PROSITE" id="PS50961">
    <property type="entry name" value="HTH_LA"/>
    <property type="match status" value="1"/>
</dbReference>
<dbReference type="Gene3D" id="1.10.10.10">
    <property type="entry name" value="Winged helix-like DNA-binding domain superfamily/Winged helix DNA-binding domain"/>
    <property type="match status" value="1"/>
</dbReference>
<dbReference type="PANTHER" id="PTHR22792">
    <property type="entry name" value="LUPUS LA PROTEIN-RELATED"/>
    <property type="match status" value="1"/>
</dbReference>
<dbReference type="GO" id="GO:0003723">
    <property type="term" value="F:RNA binding"/>
    <property type="evidence" value="ECO:0007669"/>
    <property type="project" value="UniProtKB-UniRule"/>
</dbReference>
<dbReference type="InterPro" id="IPR006630">
    <property type="entry name" value="La_HTH"/>
</dbReference>
<evidence type="ECO:0000313" key="5">
    <source>
        <dbReference type="EMBL" id="KAJ3554190.1"/>
    </source>
</evidence>
<proteinExistence type="predicted"/>
<dbReference type="PANTHER" id="PTHR22792:SF132">
    <property type="entry name" value="LA-RELATED PROTEIN 1"/>
    <property type="match status" value="1"/>
</dbReference>
<name>A0A9W8N4K3_9PEZI</name>
<sequence length="429" mass="46787">MSTESDPANSDQHKNSQPGLVNGTIQEPLGQASTSNQQPGENVKNYDSHKDVRTQIHKDHHPQSQGQTGSNHRSNERGRGSGRGRGGFSLNNTNGMSHYGQPAYGTQHHTYPFPPSNSRHPNPYGAGYPSMSYQFSAQPGPSQRKPTNGNRRQGGGRAPPMASMNVPQYDPNTYHMPTVGMLPYGGGGNSITALAQQQVEYYFSVDNIVKDIFLRKHMDSQGFVALGVIHGFSRMQNISPDIEVLRHACIESLSLELAMGSDGIERVRKKTDWEKWVFQDMSERHPSARHDGPSQWQPSFMGGYQHPMMSPQYPAEAGPMFSPTHEQSFAQYPNGNYGLPMNMSVLNGSHGTIRPQESQLSAAVPEFSPSAIPAMNGLKSAPANGVEEHVNGVSPSVEHPHSMTNGTVLGQPQAFVEDSQIPNGVGHTQ</sequence>
<dbReference type="InterPro" id="IPR045180">
    <property type="entry name" value="La_dom_prot"/>
</dbReference>
<dbReference type="EMBL" id="JANPWZ010003119">
    <property type="protein sequence ID" value="KAJ3554190.1"/>
    <property type="molecule type" value="Genomic_DNA"/>
</dbReference>
<evidence type="ECO:0000256" key="1">
    <source>
        <dbReference type="ARBA" id="ARBA00022884"/>
    </source>
</evidence>
<dbReference type="AlphaFoldDB" id="A0A9W8N4K3"/>
<gene>
    <name evidence="5" type="ORF">NPX13_g10680</name>
</gene>
<keyword evidence="6" id="KW-1185">Reference proteome</keyword>
<evidence type="ECO:0000256" key="3">
    <source>
        <dbReference type="SAM" id="MobiDB-lite"/>
    </source>
</evidence>
<feature type="compositionally biased region" description="Basic and acidic residues" evidence="3">
    <location>
        <begin position="44"/>
        <end position="57"/>
    </location>
</feature>
<evidence type="ECO:0000256" key="2">
    <source>
        <dbReference type="PROSITE-ProRule" id="PRU00332"/>
    </source>
</evidence>
<feature type="domain" description="HTH La-type RNA-binding" evidence="4">
    <location>
        <begin position="185"/>
        <end position="274"/>
    </location>
</feature>
<dbReference type="GO" id="GO:0005829">
    <property type="term" value="C:cytosol"/>
    <property type="evidence" value="ECO:0007669"/>
    <property type="project" value="TreeGrafter"/>
</dbReference>
<dbReference type="SUPFAM" id="SSF46785">
    <property type="entry name" value="Winged helix' DNA-binding domain"/>
    <property type="match status" value="1"/>
</dbReference>
<dbReference type="CDD" id="cd07323">
    <property type="entry name" value="LAM"/>
    <property type="match status" value="1"/>
</dbReference>
<dbReference type="GO" id="GO:0010494">
    <property type="term" value="C:cytoplasmic stress granule"/>
    <property type="evidence" value="ECO:0007669"/>
    <property type="project" value="TreeGrafter"/>
</dbReference>
<dbReference type="Pfam" id="PF05383">
    <property type="entry name" value="La"/>
    <property type="match status" value="1"/>
</dbReference>
<keyword evidence="1 2" id="KW-0694">RNA-binding</keyword>
<accession>A0A9W8N4K3</accession>
<dbReference type="Proteomes" id="UP001148614">
    <property type="component" value="Unassembled WGS sequence"/>
</dbReference>
<reference evidence="5" key="1">
    <citation type="submission" date="2022-07" db="EMBL/GenBank/DDBJ databases">
        <title>Genome Sequence of Xylaria arbuscula.</title>
        <authorList>
            <person name="Buettner E."/>
        </authorList>
    </citation>
    <scope>NUCLEOTIDE SEQUENCE</scope>
    <source>
        <strain evidence="5">VT107</strain>
    </source>
</reference>
<dbReference type="GO" id="GO:0045727">
    <property type="term" value="P:positive regulation of translation"/>
    <property type="evidence" value="ECO:0007669"/>
    <property type="project" value="TreeGrafter"/>
</dbReference>
<evidence type="ECO:0000259" key="4">
    <source>
        <dbReference type="PROSITE" id="PS50961"/>
    </source>
</evidence>
<dbReference type="VEuPathDB" id="FungiDB:F4678DRAFT_259013"/>
<dbReference type="InterPro" id="IPR036388">
    <property type="entry name" value="WH-like_DNA-bd_sf"/>
</dbReference>
<feature type="compositionally biased region" description="Polar residues" evidence="3">
    <location>
        <begin position="1"/>
        <end position="40"/>
    </location>
</feature>
<protein>
    <recommendedName>
        <fullName evidence="4">HTH La-type RNA-binding domain-containing protein</fullName>
    </recommendedName>
</protein>
<feature type="compositionally biased region" description="Polar residues" evidence="3">
    <location>
        <begin position="131"/>
        <end position="151"/>
    </location>
</feature>
<dbReference type="InterPro" id="IPR036390">
    <property type="entry name" value="WH_DNA-bd_sf"/>
</dbReference>